<feature type="compositionally biased region" description="Basic residues" evidence="1">
    <location>
        <begin position="54"/>
        <end position="71"/>
    </location>
</feature>
<name>A0ABQ8JIE2_DERPT</name>
<gene>
    <name evidence="2" type="ORF">DERP_003053</name>
</gene>
<reference evidence="2 3" key="1">
    <citation type="journal article" date="2018" name="J. Allergy Clin. Immunol.">
        <title>High-quality assembly of Dermatophagoides pteronyssinus genome and transcriptome reveals a wide range of novel allergens.</title>
        <authorList>
            <person name="Liu X.Y."/>
            <person name="Yang K.Y."/>
            <person name="Wang M.Q."/>
            <person name="Kwok J.S."/>
            <person name="Zeng X."/>
            <person name="Yang Z."/>
            <person name="Xiao X.J."/>
            <person name="Lau C.P."/>
            <person name="Li Y."/>
            <person name="Huang Z.M."/>
            <person name="Ba J.G."/>
            <person name="Yim A.K."/>
            <person name="Ouyang C.Y."/>
            <person name="Ngai S.M."/>
            <person name="Chan T.F."/>
            <person name="Leung E.L."/>
            <person name="Liu L."/>
            <person name="Liu Z.G."/>
            <person name="Tsui S.K."/>
        </authorList>
    </citation>
    <scope>NUCLEOTIDE SEQUENCE [LARGE SCALE GENOMIC DNA]</scope>
    <source>
        <strain evidence="2">Derp</strain>
    </source>
</reference>
<organism evidence="2 3">
    <name type="scientific">Dermatophagoides pteronyssinus</name>
    <name type="common">European house dust mite</name>
    <dbReference type="NCBI Taxonomy" id="6956"/>
    <lineage>
        <taxon>Eukaryota</taxon>
        <taxon>Metazoa</taxon>
        <taxon>Ecdysozoa</taxon>
        <taxon>Arthropoda</taxon>
        <taxon>Chelicerata</taxon>
        <taxon>Arachnida</taxon>
        <taxon>Acari</taxon>
        <taxon>Acariformes</taxon>
        <taxon>Sarcoptiformes</taxon>
        <taxon>Astigmata</taxon>
        <taxon>Psoroptidia</taxon>
        <taxon>Analgoidea</taxon>
        <taxon>Pyroglyphidae</taxon>
        <taxon>Dermatophagoidinae</taxon>
        <taxon>Dermatophagoides</taxon>
    </lineage>
</organism>
<feature type="region of interest" description="Disordered" evidence="1">
    <location>
        <begin position="49"/>
        <end position="71"/>
    </location>
</feature>
<reference evidence="2 3" key="2">
    <citation type="journal article" date="2022" name="Mol. Biol. Evol.">
        <title>Comparative Genomics Reveals Insights into the Divergent Evolution of Astigmatic Mites and Household Pest Adaptations.</title>
        <authorList>
            <person name="Xiong Q."/>
            <person name="Wan A.T."/>
            <person name="Liu X."/>
            <person name="Fung C.S."/>
            <person name="Xiao X."/>
            <person name="Malainual N."/>
            <person name="Hou J."/>
            <person name="Wang L."/>
            <person name="Wang M."/>
            <person name="Yang K.Y."/>
            <person name="Cui Y."/>
            <person name="Leung E.L."/>
            <person name="Nong W."/>
            <person name="Shin S.K."/>
            <person name="Au S.W."/>
            <person name="Jeong K.Y."/>
            <person name="Chew F.T."/>
            <person name="Hui J.H."/>
            <person name="Leung T.F."/>
            <person name="Tungtrongchitr A."/>
            <person name="Zhong N."/>
            <person name="Liu Z."/>
            <person name="Tsui S.K."/>
        </authorList>
    </citation>
    <scope>NUCLEOTIDE SEQUENCE [LARGE SCALE GENOMIC DNA]</scope>
    <source>
        <strain evidence="2">Derp</strain>
    </source>
</reference>
<proteinExistence type="predicted"/>
<evidence type="ECO:0000313" key="3">
    <source>
        <dbReference type="Proteomes" id="UP000887458"/>
    </source>
</evidence>
<evidence type="ECO:0000256" key="1">
    <source>
        <dbReference type="SAM" id="MobiDB-lite"/>
    </source>
</evidence>
<keyword evidence="3" id="KW-1185">Reference proteome</keyword>
<dbReference type="Proteomes" id="UP000887458">
    <property type="component" value="Unassembled WGS sequence"/>
</dbReference>
<evidence type="ECO:0000313" key="2">
    <source>
        <dbReference type="EMBL" id="KAH9422378.1"/>
    </source>
</evidence>
<dbReference type="EMBL" id="NJHN03000036">
    <property type="protein sequence ID" value="KAH9422378.1"/>
    <property type="molecule type" value="Genomic_DNA"/>
</dbReference>
<protein>
    <submittedName>
        <fullName evidence="2">Uncharacterized protein</fullName>
    </submittedName>
</protein>
<accession>A0ABQ8JIE2</accession>
<sequence length="131" mass="13974">MINRLKKHTSTSAPPLLRIAGPNVLAAKPKIIVASIPTNNSCSNTSHSFDSIIPKRHGSGKSARTGRGKFTKSRRSLFSSKIVGIFGPKRRLRNSSNDPFCFGSNSFASASLSSTISGNGGAARINNIRFD</sequence>
<comment type="caution">
    <text evidence="2">The sequence shown here is derived from an EMBL/GenBank/DDBJ whole genome shotgun (WGS) entry which is preliminary data.</text>
</comment>